<dbReference type="CDD" id="cd20071">
    <property type="entry name" value="SET_SMYD"/>
    <property type="match status" value="1"/>
</dbReference>
<evidence type="ECO:0000313" key="4">
    <source>
        <dbReference type="EMBL" id="EUC56509.1"/>
    </source>
</evidence>
<evidence type="ECO:0000259" key="3">
    <source>
        <dbReference type="PROSITE" id="PS50280"/>
    </source>
</evidence>
<organism evidence="4 5">
    <name type="scientific">Rhizoctonia solani AG-3 Rhs1AP</name>
    <dbReference type="NCBI Taxonomy" id="1086054"/>
    <lineage>
        <taxon>Eukaryota</taxon>
        <taxon>Fungi</taxon>
        <taxon>Dikarya</taxon>
        <taxon>Basidiomycota</taxon>
        <taxon>Agaricomycotina</taxon>
        <taxon>Agaricomycetes</taxon>
        <taxon>Cantharellales</taxon>
        <taxon>Ceratobasidiaceae</taxon>
        <taxon>Rhizoctonia</taxon>
    </lineage>
</organism>
<comment type="caution">
    <text evidence="4">The sequence shown here is derived from an EMBL/GenBank/DDBJ whole genome shotgun (WGS) entry which is preliminary data.</text>
</comment>
<dbReference type="OrthoDB" id="5945798at2759"/>
<dbReference type="Gene3D" id="1.25.40.10">
    <property type="entry name" value="Tetratricopeptide repeat domain"/>
    <property type="match status" value="1"/>
</dbReference>
<protein>
    <submittedName>
        <fullName evidence="4">SET domain protein</fullName>
    </submittedName>
</protein>
<dbReference type="Pfam" id="PF00856">
    <property type="entry name" value="SET"/>
    <property type="match status" value="1"/>
</dbReference>
<keyword evidence="1" id="KW-0802">TPR repeat</keyword>
<dbReference type="PROSITE" id="PS50005">
    <property type="entry name" value="TPR"/>
    <property type="match status" value="1"/>
</dbReference>
<dbReference type="PROSITE" id="PS50280">
    <property type="entry name" value="SET"/>
    <property type="match status" value="1"/>
</dbReference>
<dbReference type="InterPro" id="IPR011990">
    <property type="entry name" value="TPR-like_helical_dom_sf"/>
</dbReference>
<dbReference type="EMBL" id="JATN01000322">
    <property type="protein sequence ID" value="EUC56509.1"/>
    <property type="molecule type" value="Genomic_DNA"/>
</dbReference>
<dbReference type="InterPro" id="IPR001214">
    <property type="entry name" value="SET_dom"/>
</dbReference>
<dbReference type="InterPro" id="IPR046341">
    <property type="entry name" value="SET_dom_sf"/>
</dbReference>
<dbReference type="PANTHER" id="PTHR47643:SF2">
    <property type="entry name" value="TPR DOMAIN PROTEIN (AFU_ORTHOLOGUE AFUA_5G12710)"/>
    <property type="match status" value="1"/>
</dbReference>
<feature type="compositionally biased region" description="Polar residues" evidence="2">
    <location>
        <begin position="7"/>
        <end position="20"/>
    </location>
</feature>
<accession>X8J4Q3</accession>
<dbReference type="Gene3D" id="2.170.270.10">
    <property type="entry name" value="SET domain"/>
    <property type="match status" value="1"/>
</dbReference>
<dbReference type="SUPFAM" id="SSF48452">
    <property type="entry name" value="TPR-like"/>
    <property type="match status" value="1"/>
</dbReference>
<evidence type="ECO:0000256" key="1">
    <source>
        <dbReference type="PROSITE-ProRule" id="PRU00339"/>
    </source>
</evidence>
<evidence type="ECO:0000313" key="5">
    <source>
        <dbReference type="Proteomes" id="UP000030108"/>
    </source>
</evidence>
<name>X8J4Q3_9AGAM</name>
<feature type="repeat" description="TPR" evidence="1">
    <location>
        <begin position="283"/>
        <end position="316"/>
    </location>
</feature>
<feature type="domain" description="SET" evidence="3">
    <location>
        <begin position="438"/>
        <end position="632"/>
    </location>
</feature>
<dbReference type="InterPro" id="IPR053209">
    <property type="entry name" value="Gramillin-biosynth_MTr"/>
</dbReference>
<dbReference type="SMART" id="SM00028">
    <property type="entry name" value="TPR"/>
    <property type="match status" value="2"/>
</dbReference>
<feature type="region of interest" description="Disordered" evidence="2">
    <location>
        <begin position="1"/>
        <end position="20"/>
    </location>
</feature>
<reference evidence="5" key="1">
    <citation type="journal article" date="2014" name="Genome Announc.">
        <title>Draft genome sequence of the plant-pathogenic soil fungus Rhizoctonia solani anastomosis group 3 strain Rhs1AP.</title>
        <authorList>
            <person name="Cubeta M.A."/>
            <person name="Thomas E."/>
            <person name="Dean R.A."/>
            <person name="Jabaji S."/>
            <person name="Neate S.M."/>
            <person name="Tavantzis S."/>
            <person name="Toda T."/>
            <person name="Vilgalys R."/>
            <person name="Bharathan N."/>
            <person name="Fedorova-Abrams N."/>
            <person name="Pakala S.B."/>
            <person name="Pakala S.M."/>
            <person name="Zafar N."/>
            <person name="Joardar V."/>
            <person name="Losada L."/>
            <person name="Nierman W.C."/>
        </authorList>
    </citation>
    <scope>NUCLEOTIDE SEQUENCE [LARGE SCALE GENOMIC DNA]</scope>
    <source>
        <strain evidence="5">AG-3</strain>
    </source>
</reference>
<gene>
    <name evidence="4" type="ORF">RSOL_183260</name>
</gene>
<dbReference type="Proteomes" id="UP000030108">
    <property type="component" value="Unassembled WGS sequence"/>
</dbReference>
<dbReference type="AlphaFoldDB" id="X8J4Q3"/>
<dbReference type="PANTHER" id="PTHR47643">
    <property type="entry name" value="TPR DOMAIN PROTEIN (AFU_ORTHOLOGUE AFUA_5G12710)"/>
    <property type="match status" value="1"/>
</dbReference>
<sequence length="854" mass="94928">MPPRAYISNSSPRPKTGSMSRESFLLKIEFCKKVEERLARTTWPDDESMHNPFVYSIEAIGSDDSTLLDKSDDGEYRLFLDVPSSHPDSILVAARSEVKRKKDIFPVLSLLTSRDELTEHYQLLYDMSPKNAKRDDKSLIRQAVMVQAPEFVRAPLNSLSSVSISTMLLNNAHQGNYLVVRAISRAVRLVAIQVMVEDLEGNVVDLALYNCLETAGLDRQGICELIPVGQTMLIREPWITRGRTGGHVTVRVDSPTDIIFLPPNHPELEQYPGAWKLGSENNAQNYKDMGNSAFKNGRFESAIHAYSCGLSVDPTASLLRLNRSICYLNINKPSMALKDACIASKDEALTDTLRSKARYRMALAYYALDQYTNALSILGDNNSSQFSPKDFAELEMKTRQRLIEQAQGGYNWFSLKKTAKQINGHRPTPDAADYVGPVKVVQMSTIGGGRGLVTTREVLAGEILIVSKPFAFASSVEYPELFRVLHARSGAVVERASYELVGRTMQRLMGDSTAASSLFLNLHSNSISTEAFRTAEIHPTFLENSGRYWDLSGEYPIRDIDVNRVEGILTSNSFKEVIAGSPYGNNEAVYLLPSMVNHACHGTAVRTSVGSIMVMRASRDLKAGEEVTCSYVGGVEGASNISRGVALKQWLITCQCELCLADQKDGESRCKDRERYEGELNDLRMKLRPGDPEITKTAKELVTKIQSTYDRKRAAPMDTLGLAQRVSGFMQQAVGPSSAIRLYTDALRSHGIHVKDSPPRKVPQNHSQLRRESLIISTSHFPSQLDHIFRCIKVMVTLAGLETHRGMGLLASHWAVACLWVHEAFYGPGKSFLWYSLGIKSNTHPLVVLLEGFD</sequence>
<proteinExistence type="predicted"/>
<evidence type="ECO:0000256" key="2">
    <source>
        <dbReference type="SAM" id="MobiDB-lite"/>
    </source>
</evidence>
<dbReference type="InterPro" id="IPR019734">
    <property type="entry name" value="TPR_rpt"/>
</dbReference>
<dbReference type="SUPFAM" id="SSF82199">
    <property type="entry name" value="SET domain"/>
    <property type="match status" value="1"/>
</dbReference>